<reference evidence="2 3" key="1">
    <citation type="submission" date="2017-06" db="EMBL/GenBank/DDBJ databases">
        <title>Genome sequencing of cyanobaciteial culture collection at National Institute for Environmental Studies (NIES).</title>
        <authorList>
            <person name="Hirose Y."/>
            <person name="Shimura Y."/>
            <person name="Fujisawa T."/>
            <person name="Nakamura Y."/>
            <person name="Kawachi M."/>
        </authorList>
    </citation>
    <scope>NUCLEOTIDE SEQUENCE [LARGE SCALE GENOMIC DNA]</scope>
    <source>
        <strain evidence="2 3">NIES-37</strain>
        <plasmid evidence="3">Plasmid3 dna</plasmid>
    </source>
</reference>
<evidence type="ECO:0000313" key="3">
    <source>
        <dbReference type="Proteomes" id="UP000218785"/>
    </source>
</evidence>
<sequence>MVRDSIVTYLKLSGTSDQVLAALAELMAHSQKTQHQIYDRRTSEQKLAPALEVLQSLPTGNLPPAPAPAPLKTIQLPMEV</sequence>
<accession>A0A1Z4NC44</accession>
<dbReference type="Proteomes" id="UP000218785">
    <property type="component" value="Plasmid plasmid3"/>
</dbReference>
<feature type="region of interest" description="Disordered" evidence="1">
    <location>
        <begin position="57"/>
        <end position="80"/>
    </location>
</feature>
<dbReference type="KEGG" id="ttq:NIES37_73110"/>
<name>A0A1Z4NC44_9CYAN</name>
<dbReference type="AlphaFoldDB" id="A0A1Z4NC44"/>
<organism evidence="2 3">
    <name type="scientific">Tolypothrix tenuis PCC 7101</name>
    <dbReference type="NCBI Taxonomy" id="231146"/>
    <lineage>
        <taxon>Bacteria</taxon>
        <taxon>Bacillati</taxon>
        <taxon>Cyanobacteriota</taxon>
        <taxon>Cyanophyceae</taxon>
        <taxon>Nostocales</taxon>
        <taxon>Tolypothrichaceae</taxon>
        <taxon>Tolypothrix</taxon>
    </lineage>
</organism>
<protein>
    <submittedName>
        <fullName evidence="2">Uncharacterized protein</fullName>
    </submittedName>
</protein>
<gene>
    <name evidence="2" type="ORF">NIES37_73110</name>
</gene>
<keyword evidence="2" id="KW-0614">Plasmid</keyword>
<evidence type="ECO:0000256" key="1">
    <source>
        <dbReference type="SAM" id="MobiDB-lite"/>
    </source>
</evidence>
<evidence type="ECO:0000313" key="2">
    <source>
        <dbReference type="EMBL" id="BAZ03298.1"/>
    </source>
</evidence>
<keyword evidence="3" id="KW-1185">Reference proteome</keyword>
<proteinExistence type="predicted"/>
<dbReference type="EMBL" id="AP018251">
    <property type="protein sequence ID" value="BAZ03298.1"/>
    <property type="molecule type" value="Genomic_DNA"/>
</dbReference>
<geneLocation type="plasmid" evidence="3">
    <name>Plasmid3 dna</name>
</geneLocation>